<dbReference type="InterPro" id="IPR032834">
    <property type="entry name" value="NatK-like_C"/>
</dbReference>
<organism evidence="3 4">
    <name type="scientific">Candidatus Fimimorpha faecalis</name>
    <dbReference type="NCBI Taxonomy" id="2840824"/>
    <lineage>
        <taxon>Bacteria</taxon>
        <taxon>Bacillati</taxon>
        <taxon>Bacillota</taxon>
        <taxon>Clostridia</taxon>
        <taxon>Eubacteriales</taxon>
        <taxon>Candidatus Fimimorpha</taxon>
    </lineage>
</organism>
<feature type="transmembrane region" description="Helical" evidence="1">
    <location>
        <begin position="60"/>
        <end position="83"/>
    </location>
</feature>
<dbReference type="PANTHER" id="PTHR40448">
    <property type="entry name" value="TWO-COMPONENT SENSOR HISTIDINE KINASE"/>
    <property type="match status" value="1"/>
</dbReference>
<dbReference type="GO" id="GO:0042802">
    <property type="term" value="F:identical protein binding"/>
    <property type="evidence" value="ECO:0007669"/>
    <property type="project" value="TreeGrafter"/>
</dbReference>
<evidence type="ECO:0000256" key="1">
    <source>
        <dbReference type="SAM" id="Phobius"/>
    </source>
</evidence>
<keyword evidence="1" id="KW-0812">Transmembrane</keyword>
<dbReference type="EMBL" id="DVHN01000053">
    <property type="protein sequence ID" value="HIR88270.1"/>
    <property type="molecule type" value="Genomic_DNA"/>
</dbReference>
<protein>
    <submittedName>
        <fullName evidence="3">GHKL domain-containing protein</fullName>
    </submittedName>
</protein>
<evidence type="ECO:0000313" key="4">
    <source>
        <dbReference type="Proteomes" id="UP000824201"/>
    </source>
</evidence>
<feature type="transmembrane region" description="Helical" evidence="1">
    <location>
        <begin position="34"/>
        <end position="54"/>
    </location>
</feature>
<evidence type="ECO:0000313" key="3">
    <source>
        <dbReference type="EMBL" id="HIR88270.1"/>
    </source>
</evidence>
<dbReference type="Pfam" id="PF14501">
    <property type="entry name" value="HATPase_c_5"/>
    <property type="match status" value="1"/>
</dbReference>
<keyword evidence="1" id="KW-1133">Transmembrane helix</keyword>
<feature type="domain" description="Sensor histidine kinase NatK-like C-terminal" evidence="2">
    <location>
        <begin position="205"/>
        <end position="304"/>
    </location>
</feature>
<reference evidence="3" key="1">
    <citation type="submission" date="2020-10" db="EMBL/GenBank/DDBJ databases">
        <authorList>
            <person name="Gilroy R."/>
        </authorList>
    </citation>
    <scope>NUCLEOTIDE SEQUENCE</scope>
    <source>
        <strain evidence="3">ChiW13-3771</strain>
    </source>
</reference>
<dbReference type="CDD" id="cd16935">
    <property type="entry name" value="HATPase_AgrC-ComD-like"/>
    <property type="match status" value="1"/>
</dbReference>
<proteinExistence type="predicted"/>
<keyword evidence="1" id="KW-0472">Membrane</keyword>
<feature type="transmembrane region" description="Helical" evidence="1">
    <location>
        <begin position="6"/>
        <end position="22"/>
    </location>
</feature>
<comment type="caution">
    <text evidence="3">The sequence shown here is derived from an EMBL/GenBank/DDBJ whole genome shotgun (WGS) entry which is preliminary data.</text>
</comment>
<sequence>MDDILMALLANGFFLYLTYGYYKLLWKRHPHRRPYYVLAWGMIWIILNFSSYLFFTQKGILEITAMIGITTLLTVLVIIQHILERIIVVKKEMQQQLANQQLLYYTKQYQEISHSQEETRRQRHELKNSYLALESMAKQGDLEGIQEFITKALHRLDNGRNIARTGNFTVDAVVNYKLRAAKKLGIQVDCNLNIPTELLVNDVILCGILGNALDNAVDACRYLPRIERYIKIRMSVEKKNLFLQVTNTFDGIIKTDRNGNLITRKEEVAQHGFGYQTMKRLLQDNNGTMDQVWNEREFTLRVVLYHVL</sequence>
<dbReference type="PANTHER" id="PTHR40448:SF1">
    <property type="entry name" value="TWO-COMPONENT SENSOR HISTIDINE KINASE"/>
    <property type="match status" value="1"/>
</dbReference>
<dbReference type="AlphaFoldDB" id="A0A9D1EDP5"/>
<accession>A0A9D1EDP5</accession>
<name>A0A9D1EDP5_9FIRM</name>
<dbReference type="Gene3D" id="3.30.565.10">
    <property type="entry name" value="Histidine kinase-like ATPase, C-terminal domain"/>
    <property type="match status" value="1"/>
</dbReference>
<dbReference type="InterPro" id="IPR036890">
    <property type="entry name" value="HATPase_C_sf"/>
</dbReference>
<gene>
    <name evidence="3" type="ORF">IAC96_04895</name>
</gene>
<reference evidence="3" key="2">
    <citation type="journal article" date="2021" name="PeerJ">
        <title>Extensive microbial diversity within the chicken gut microbiome revealed by metagenomics and culture.</title>
        <authorList>
            <person name="Gilroy R."/>
            <person name="Ravi A."/>
            <person name="Getino M."/>
            <person name="Pursley I."/>
            <person name="Horton D.L."/>
            <person name="Alikhan N.F."/>
            <person name="Baker D."/>
            <person name="Gharbi K."/>
            <person name="Hall N."/>
            <person name="Watson M."/>
            <person name="Adriaenssens E.M."/>
            <person name="Foster-Nyarko E."/>
            <person name="Jarju S."/>
            <person name="Secka A."/>
            <person name="Antonio M."/>
            <person name="Oren A."/>
            <person name="Chaudhuri R.R."/>
            <person name="La Ragione R."/>
            <person name="Hildebrand F."/>
            <person name="Pallen M.J."/>
        </authorList>
    </citation>
    <scope>NUCLEOTIDE SEQUENCE</scope>
    <source>
        <strain evidence="3">ChiW13-3771</strain>
    </source>
</reference>
<evidence type="ECO:0000259" key="2">
    <source>
        <dbReference type="Pfam" id="PF14501"/>
    </source>
</evidence>
<dbReference type="SUPFAM" id="SSF55874">
    <property type="entry name" value="ATPase domain of HSP90 chaperone/DNA topoisomerase II/histidine kinase"/>
    <property type="match status" value="1"/>
</dbReference>
<dbReference type="Proteomes" id="UP000824201">
    <property type="component" value="Unassembled WGS sequence"/>
</dbReference>